<name>A0AAE1TSY5_9EUCA</name>
<dbReference type="EMBL" id="JAWZYT010003868">
    <property type="protein sequence ID" value="KAK4296391.1"/>
    <property type="molecule type" value="Genomic_DNA"/>
</dbReference>
<feature type="domain" description="Arrestin C-terminal-like" evidence="3">
    <location>
        <begin position="197"/>
        <end position="352"/>
    </location>
</feature>
<dbReference type="Gene3D" id="2.60.40.840">
    <property type="match status" value="1"/>
</dbReference>
<dbReference type="InterPro" id="IPR014756">
    <property type="entry name" value="Ig_E-set"/>
</dbReference>
<dbReference type="Pfam" id="PF02752">
    <property type="entry name" value="Arrestin_C"/>
    <property type="match status" value="1"/>
</dbReference>
<dbReference type="Gene3D" id="2.60.40.640">
    <property type="match status" value="1"/>
</dbReference>
<dbReference type="InterPro" id="IPR014753">
    <property type="entry name" value="Arrestin_N"/>
</dbReference>
<dbReference type="GO" id="GO:0005737">
    <property type="term" value="C:cytoplasm"/>
    <property type="evidence" value="ECO:0007669"/>
    <property type="project" value="TreeGrafter"/>
</dbReference>
<evidence type="ECO:0000256" key="1">
    <source>
        <dbReference type="ARBA" id="ARBA00005298"/>
    </source>
</evidence>
<evidence type="ECO:0000313" key="4">
    <source>
        <dbReference type="EMBL" id="KAK4296391.1"/>
    </source>
</evidence>
<dbReference type="InterPro" id="IPR011021">
    <property type="entry name" value="Arrestin-like_N"/>
</dbReference>
<sequence>MGRTIKVFKKTSHNGKVVAYLSRRDFVDHISHTSPVDGVVVVEGDYLRGRKVFARVTVTFRYGREEDEVMGLHFSKEFELINAEVVADGGAARAGQETTSPEVERLLQKLGPDARPFCLTLPGPAPGSVTLDPGSKGTSKQLGVTYEVTVYVSEEMEQQPSRRTSVTFPVRKVQHVPLTHHPKHRPATLVARTFTLTPGKVILEVQLERDLYYHGEQVEARINVGNYSKKTVKHLVTQVLQHVEVTVTNTHFSRGVASIESHDGCPIIPGSRFSRSVLITPLPFRTFGVALEGHQQDQDACLASSTITSAYGNADDALGIIVSYSLRVKLNCGAIGGELTADLPFKLMHASPPSPPSSVGRGVILQRAKSVEESIQIEEFSSFRRGRSLTDDLDD</sequence>
<keyword evidence="5" id="KW-1185">Reference proteome</keyword>
<dbReference type="GO" id="GO:0001664">
    <property type="term" value="F:G protein-coupled receptor binding"/>
    <property type="evidence" value="ECO:0007669"/>
    <property type="project" value="TreeGrafter"/>
</dbReference>
<evidence type="ECO:0000256" key="2">
    <source>
        <dbReference type="ARBA" id="ARBA00022606"/>
    </source>
</evidence>
<dbReference type="InterPro" id="IPR011022">
    <property type="entry name" value="Arrestin_C-like"/>
</dbReference>
<dbReference type="SUPFAM" id="SSF81296">
    <property type="entry name" value="E set domains"/>
    <property type="match status" value="2"/>
</dbReference>
<dbReference type="AlphaFoldDB" id="A0AAE1TSY5"/>
<dbReference type="Proteomes" id="UP001292094">
    <property type="component" value="Unassembled WGS sequence"/>
</dbReference>
<proteinExistence type="inferred from homology"/>
<organism evidence="4 5">
    <name type="scientific">Petrolisthes manimaculis</name>
    <dbReference type="NCBI Taxonomy" id="1843537"/>
    <lineage>
        <taxon>Eukaryota</taxon>
        <taxon>Metazoa</taxon>
        <taxon>Ecdysozoa</taxon>
        <taxon>Arthropoda</taxon>
        <taxon>Crustacea</taxon>
        <taxon>Multicrustacea</taxon>
        <taxon>Malacostraca</taxon>
        <taxon>Eumalacostraca</taxon>
        <taxon>Eucarida</taxon>
        <taxon>Decapoda</taxon>
        <taxon>Pleocyemata</taxon>
        <taxon>Anomura</taxon>
        <taxon>Galatheoidea</taxon>
        <taxon>Porcellanidae</taxon>
        <taxon>Petrolisthes</taxon>
    </lineage>
</organism>
<dbReference type="InterPro" id="IPR014752">
    <property type="entry name" value="Arrestin-like_C"/>
</dbReference>
<dbReference type="GO" id="GO:0002031">
    <property type="term" value="P:G protein-coupled receptor internalization"/>
    <property type="evidence" value="ECO:0007669"/>
    <property type="project" value="TreeGrafter"/>
</dbReference>
<evidence type="ECO:0000313" key="5">
    <source>
        <dbReference type="Proteomes" id="UP001292094"/>
    </source>
</evidence>
<accession>A0AAE1TSY5</accession>
<dbReference type="PANTHER" id="PTHR11792">
    <property type="entry name" value="ARRESTIN"/>
    <property type="match status" value="1"/>
</dbReference>
<dbReference type="PANTHER" id="PTHR11792:SF23">
    <property type="entry name" value="PHOSRESTIN-1"/>
    <property type="match status" value="1"/>
</dbReference>
<comment type="similarity">
    <text evidence="1">Belongs to the arrestin family.</text>
</comment>
<evidence type="ECO:0000259" key="3">
    <source>
        <dbReference type="SMART" id="SM01017"/>
    </source>
</evidence>
<dbReference type="GO" id="GO:0007165">
    <property type="term" value="P:signal transduction"/>
    <property type="evidence" value="ECO:0007669"/>
    <property type="project" value="InterPro"/>
</dbReference>
<dbReference type="InterPro" id="IPR000698">
    <property type="entry name" value="Arrestin"/>
</dbReference>
<dbReference type="Pfam" id="PF00339">
    <property type="entry name" value="Arrestin_N"/>
    <property type="match status" value="1"/>
</dbReference>
<reference evidence="4" key="1">
    <citation type="submission" date="2023-11" db="EMBL/GenBank/DDBJ databases">
        <title>Genome assemblies of two species of porcelain crab, Petrolisthes cinctipes and Petrolisthes manimaculis (Anomura: Porcellanidae).</title>
        <authorList>
            <person name="Angst P."/>
        </authorList>
    </citation>
    <scope>NUCLEOTIDE SEQUENCE</scope>
    <source>
        <strain evidence="4">PB745_02</strain>
        <tissue evidence="4">Gill</tissue>
    </source>
</reference>
<keyword evidence="2" id="KW-0716">Sensory transduction</keyword>
<comment type="caution">
    <text evidence="4">The sequence shown here is derived from an EMBL/GenBank/DDBJ whole genome shotgun (WGS) entry which is preliminary data.</text>
</comment>
<protein>
    <recommendedName>
        <fullName evidence="3">Arrestin C-terminal-like domain-containing protein</fullName>
    </recommendedName>
</protein>
<dbReference type="SMART" id="SM01017">
    <property type="entry name" value="Arrestin_C"/>
    <property type="match status" value="1"/>
</dbReference>
<dbReference type="PRINTS" id="PR00309">
    <property type="entry name" value="ARRESTIN"/>
</dbReference>
<gene>
    <name evidence="4" type="ORF">Pmani_031107</name>
</gene>